<dbReference type="RefSeq" id="WP_377424067.1">
    <property type="nucleotide sequence ID" value="NZ_JBHSPR010000017.1"/>
</dbReference>
<proteinExistence type="predicted"/>
<sequence length="141" mass="15796">MKIRPQIVDYIRTFVRDDYTANDRIEAQLNEDGWDGFAAFLSAAFFYAIDLHFDGRRDDRAIRQFVAELRSDNADVADQIDAGQAENAIFAVLDSSVDLEAPPEMLGRVQTFAVHKVLVEANLSDAELDSLLSRAKQLAES</sequence>
<dbReference type="EMBL" id="JBHSPR010000017">
    <property type="protein sequence ID" value="MFC6018499.1"/>
    <property type="molecule type" value="Genomic_DNA"/>
</dbReference>
<protein>
    <submittedName>
        <fullName evidence="1">Uncharacterized protein</fullName>
    </submittedName>
</protein>
<gene>
    <name evidence="1" type="ORF">ACFP2T_20095</name>
</gene>
<evidence type="ECO:0000313" key="1">
    <source>
        <dbReference type="EMBL" id="MFC6018499.1"/>
    </source>
</evidence>
<organism evidence="1 2">
    <name type="scientific">Plantactinospora solaniradicis</name>
    <dbReference type="NCBI Taxonomy" id="1723736"/>
    <lineage>
        <taxon>Bacteria</taxon>
        <taxon>Bacillati</taxon>
        <taxon>Actinomycetota</taxon>
        <taxon>Actinomycetes</taxon>
        <taxon>Micromonosporales</taxon>
        <taxon>Micromonosporaceae</taxon>
        <taxon>Plantactinospora</taxon>
    </lineage>
</organism>
<dbReference type="Proteomes" id="UP001596203">
    <property type="component" value="Unassembled WGS sequence"/>
</dbReference>
<comment type="caution">
    <text evidence="1">The sequence shown here is derived from an EMBL/GenBank/DDBJ whole genome shotgun (WGS) entry which is preliminary data.</text>
</comment>
<name>A0ABW1KCD7_9ACTN</name>
<accession>A0ABW1KCD7</accession>
<reference evidence="2" key="1">
    <citation type="journal article" date="2019" name="Int. J. Syst. Evol. Microbiol.">
        <title>The Global Catalogue of Microorganisms (GCM) 10K type strain sequencing project: providing services to taxonomists for standard genome sequencing and annotation.</title>
        <authorList>
            <consortium name="The Broad Institute Genomics Platform"/>
            <consortium name="The Broad Institute Genome Sequencing Center for Infectious Disease"/>
            <person name="Wu L."/>
            <person name="Ma J."/>
        </authorList>
    </citation>
    <scope>NUCLEOTIDE SEQUENCE [LARGE SCALE GENOMIC DNA]</scope>
    <source>
        <strain evidence="2">ZS-35-S2</strain>
    </source>
</reference>
<evidence type="ECO:0000313" key="2">
    <source>
        <dbReference type="Proteomes" id="UP001596203"/>
    </source>
</evidence>
<keyword evidence="2" id="KW-1185">Reference proteome</keyword>